<evidence type="ECO:0000313" key="5">
    <source>
        <dbReference type="Proteomes" id="UP000292118"/>
    </source>
</evidence>
<protein>
    <recommendedName>
        <fullName evidence="3">AFP-like domain-containing protein</fullName>
    </recommendedName>
</protein>
<keyword evidence="5" id="KW-1185">Reference proteome</keyword>
<dbReference type="Pfam" id="PF08666">
    <property type="entry name" value="SAF"/>
    <property type="match status" value="1"/>
</dbReference>
<dbReference type="EMBL" id="CP035493">
    <property type="protein sequence ID" value="QAY71623.1"/>
    <property type="molecule type" value="Genomic_DNA"/>
</dbReference>
<reference evidence="4 5" key="1">
    <citation type="submission" date="2019-01" db="EMBL/GenBank/DDBJ databases">
        <title>Genome sequencing of strain FW10M-9.</title>
        <authorList>
            <person name="Heo J."/>
            <person name="Kim S.-J."/>
            <person name="Kim J.-S."/>
            <person name="Hong S.-B."/>
            <person name="Kwon S.-W."/>
        </authorList>
    </citation>
    <scope>NUCLEOTIDE SEQUENCE [LARGE SCALE GENOMIC DNA]</scope>
    <source>
        <strain evidence="4 5">FW10M-9</strain>
    </source>
</reference>
<dbReference type="AlphaFoldDB" id="A0A4P6F9M1"/>
<proteinExistence type="predicted"/>
<dbReference type="OrthoDB" id="3638307at2"/>
<dbReference type="InterPro" id="IPR013974">
    <property type="entry name" value="SAF"/>
</dbReference>
<evidence type="ECO:0000256" key="2">
    <source>
        <dbReference type="SAM" id="Phobius"/>
    </source>
</evidence>
<feature type="region of interest" description="Disordered" evidence="1">
    <location>
        <begin position="1"/>
        <end position="30"/>
    </location>
</feature>
<evidence type="ECO:0000313" key="4">
    <source>
        <dbReference type="EMBL" id="QAY71623.1"/>
    </source>
</evidence>
<organism evidence="4 5">
    <name type="scientific">Xylanimonas protaetiae</name>
    <dbReference type="NCBI Taxonomy" id="2509457"/>
    <lineage>
        <taxon>Bacteria</taxon>
        <taxon>Bacillati</taxon>
        <taxon>Actinomycetota</taxon>
        <taxon>Actinomycetes</taxon>
        <taxon>Micrococcales</taxon>
        <taxon>Promicromonosporaceae</taxon>
        <taxon>Xylanimonas</taxon>
    </lineage>
</organism>
<dbReference type="Gene3D" id="3.90.1210.10">
    <property type="entry name" value="Antifreeze-like/N-acetylneuraminic acid synthase C-terminal domain"/>
    <property type="match status" value="1"/>
</dbReference>
<keyword evidence="2" id="KW-0812">Transmembrane</keyword>
<dbReference type="CDD" id="cd11614">
    <property type="entry name" value="SAF_CpaB_FlgA_like"/>
    <property type="match status" value="1"/>
</dbReference>
<dbReference type="KEGG" id="xya:ET471_17590"/>
<evidence type="ECO:0000256" key="1">
    <source>
        <dbReference type="SAM" id="MobiDB-lite"/>
    </source>
</evidence>
<accession>A0A4P6F9M1</accession>
<evidence type="ECO:0000259" key="3">
    <source>
        <dbReference type="PROSITE" id="PS50844"/>
    </source>
</evidence>
<feature type="transmembrane region" description="Helical" evidence="2">
    <location>
        <begin position="33"/>
        <end position="53"/>
    </location>
</feature>
<keyword evidence="2" id="KW-0472">Membrane</keyword>
<name>A0A4P6F9M1_9MICO</name>
<feature type="domain" description="AFP-like" evidence="3">
    <location>
        <begin position="62"/>
        <end position="125"/>
    </location>
</feature>
<gene>
    <name evidence="4" type="ORF">ET471_17590</name>
</gene>
<dbReference type="Proteomes" id="UP000292118">
    <property type="component" value="Chromosome"/>
</dbReference>
<dbReference type="SMART" id="SM00858">
    <property type="entry name" value="SAF"/>
    <property type="match status" value="1"/>
</dbReference>
<dbReference type="PROSITE" id="PS50844">
    <property type="entry name" value="AFP_LIKE"/>
    <property type="match status" value="1"/>
</dbReference>
<dbReference type="InterPro" id="IPR006190">
    <property type="entry name" value="SAF_AFP_Neu5Ac"/>
</dbReference>
<keyword evidence="2" id="KW-1133">Transmembrane helix</keyword>
<sequence>MSETTTRKHTSNAGSTPPTERSAPPPGMRRRPAMTIIALTLLAVGAVIGWTLWTREDSTIEVLAARQSIERGQVITSDDVAISRIPDDLGWSVVPAARLGDVVGQRAAADVASGTPISPDAVTDSPVPADGFSIVGVELEAKQAPGMPLQVGDRVTVVVTPAAATNTVTTPDSTSAEVAGVTVAPETGNTVVDLLVPQAQSALLASRVATGNFAIVLESRDR</sequence>